<dbReference type="AlphaFoldDB" id="A0A4R9M191"/>
<dbReference type="EMBL" id="RQHW01000011">
    <property type="protein sequence ID" value="TGN20514.1"/>
    <property type="molecule type" value="Genomic_DNA"/>
</dbReference>
<accession>A0A4R9M191</accession>
<dbReference type="Proteomes" id="UP000298058">
    <property type="component" value="Unassembled WGS sequence"/>
</dbReference>
<sequence length="97" mass="11747">MGEIHKVFSFIGLFESNVRKYNSTHFRMDSRYKGINPPDNVYWRRKPIDNEWRLMLYQNLFSFVTFSDNSYNWSSVRVLLWGLTIKSDFLMECDLHP</sequence>
<organism evidence="1 2">
    <name type="scientific">Leptospira idonii</name>
    <dbReference type="NCBI Taxonomy" id="1193500"/>
    <lineage>
        <taxon>Bacteria</taxon>
        <taxon>Pseudomonadati</taxon>
        <taxon>Spirochaetota</taxon>
        <taxon>Spirochaetia</taxon>
        <taxon>Leptospirales</taxon>
        <taxon>Leptospiraceae</taxon>
        <taxon>Leptospira</taxon>
    </lineage>
</organism>
<dbReference type="RefSeq" id="WP_135759129.1">
    <property type="nucleotide sequence ID" value="NZ_RQHW01000011.1"/>
</dbReference>
<gene>
    <name evidence="1" type="ORF">EHS15_03325</name>
</gene>
<protein>
    <submittedName>
        <fullName evidence="1">Uncharacterized protein</fullName>
    </submittedName>
</protein>
<proteinExistence type="predicted"/>
<reference evidence="1" key="1">
    <citation type="journal article" date="2019" name="PLoS Negl. Trop. Dis.">
        <title>Revisiting the worldwide diversity of Leptospira species in the environment.</title>
        <authorList>
            <person name="Vincent A.T."/>
            <person name="Schiettekatte O."/>
            <person name="Bourhy P."/>
            <person name="Veyrier F.J."/>
            <person name="Picardeau M."/>
        </authorList>
    </citation>
    <scope>NUCLEOTIDE SEQUENCE [LARGE SCALE GENOMIC DNA]</scope>
    <source>
        <strain evidence="1">201300427</strain>
    </source>
</reference>
<evidence type="ECO:0000313" key="1">
    <source>
        <dbReference type="EMBL" id="TGN20514.1"/>
    </source>
</evidence>
<evidence type="ECO:0000313" key="2">
    <source>
        <dbReference type="Proteomes" id="UP000298058"/>
    </source>
</evidence>
<keyword evidence="2" id="KW-1185">Reference proteome</keyword>
<comment type="caution">
    <text evidence="1">The sequence shown here is derived from an EMBL/GenBank/DDBJ whole genome shotgun (WGS) entry which is preliminary data.</text>
</comment>
<name>A0A4R9M191_9LEPT</name>